<dbReference type="WBParaSite" id="TCLT_0000627901-mRNA-1">
    <property type="protein sequence ID" value="TCLT_0000627901-mRNA-1"/>
    <property type="gene ID" value="TCLT_0000627901"/>
</dbReference>
<sequence>MLRKPSLKRMKKKERGVDAKKIAPLAPQEDDLSEVVHHSEHKRSYFNFRKKVRQHRSGKSLSRCERRGSIGASKQKGVEKECHSAIDCSEHSSITDMY</sequence>
<gene>
    <name evidence="2" type="ORF">TCLT_LOCUS6268</name>
</gene>
<evidence type="ECO:0000313" key="3">
    <source>
        <dbReference type="Proteomes" id="UP000276776"/>
    </source>
</evidence>
<dbReference type="OMA" id="CHSAIDC"/>
<dbReference type="OrthoDB" id="5885889at2759"/>
<feature type="region of interest" description="Disordered" evidence="1">
    <location>
        <begin position="1"/>
        <end position="37"/>
    </location>
</feature>
<evidence type="ECO:0000313" key="2">
    <source>
        <dbReference type="EMBL" id="VDN03603.1"/>
    </source>
</evidence>
<feature type="compositionally biased region" description="Basic residues" evidence="1">
    <location>
        <begin position="1"/>
        <end position="14"/>
    </location>
</feature>
<keyword evidence="3" id="KW-1185">Reference proteome</keyword>
<accession>A0A0N5D0F7</accession>
<protein>
    <submittedName>
        <fullName evidence="4">Autism susceptibility gene 2 protein</fullName>
    </submittedName>
</protein>
<evidence type="ECO:0000256" key="1">
    <source>
        <dbReference type="SAM" id="MobiDB-lite"/>
    </source>
</evidence>
<dbReference type="EMBL" id="UYYF01004403">
    <property type="protein sequence ID" value="VDN03603.1"/>
    <property type="molecule type" value="Genomic_DNA"/>
</dbReference>
<dbReference type="Proteomes" id="UP000276776">
    <property type="component" value="Unassembled WGS sequence"/>
</dbReference>
<reference evidence="4" key="1">
    <citation type="submission" date="2017-02" db="UniProtKB">
        <authorList>
            <consortium name="WormBaseParasite"/>
        </authorList>
    </citation>
    <scope>IDENTIFICATION</scope>
</reference>
<organism evidence="4">
    <name type="scientific">Thelazia callipaeda</name>
    <name type="common">Oriental eyeworm</name>
    <name type="synonym">Parasitic nematode</name>
    <dbReference type="NCBI Taxonomy" id="103827"/>
    <lineage>
        <taxon>Eukaryota</taxon>
        <taxon>Metazoa</taxon>
        <taxon>Ecdysozoa</taxon>
        <taxon>Nematoda</taxon>
        <taxon>Chromadorea</taxon>
        <taxon>Rhabditida</taxon>
        <taxon>Spirurina</taxon>
        <taxon>Spiruromorpha</taxon>
        <taxon>Thelazioidea</taxon>
        <taxon>Thelaziidae</taxon>
        <taxon>Thelazia</taxon>
    </lineage>
</organism>
<name>A0A0N5D0F7_THECL</name>
<dbReference type="AlphaFoldDB" id="A0A0N5D0F7"/>
<proteinExistence type="predicted"/>
<reference evidence="2 3" key="2">
    <citation type="submission" date="2018-11" db="EMBL/GenBank/DDBJ databases">
        <authorList>
            <consortium name="Pathogen Informatics"/>
        </authorList>
    </citation>
    <scope>NUCLEOTIDE SEQUENCE [LARGE SCALE GENOMIC DNA]</scope>
</reference>
<feature type="region of interest" description="Disordered" evidence="1">
    <location>
        <begin position="57"/>
        <end position="76"/>
    </location>
</feature>
<evidence type="ECO:0000313" key="4">
    <source>
        <dbReference type="WBParaSite" id="TCLT_0000627901-mRNA-1"/>
    </source>
</evidence>